<dbReference type="SUPFAM" id="SSF53335">
    <property type="entry name" value="S-adenosyl-L-methionine-dependent methyltransferases"/>
    <property type="match status" value="1"/>
</dbReference>
<dbReference type="Pfam" id="PF18135">
    <property type="entry name" value="Type_ISP_C"/>
    <property type="match status" value="1"/>
</dbReference>
<sequence length="1111" mass="123546">MSGSGSVLSADYRSAVAAAVRQFGVETKTKLAGPGEPEDALRAPVERLFAMVGAALGLEIVLYGEMRLSESGVRPDYAVAVDGAIVGYVELKAPGKGADPSLWSTASHDRRQWERLQSLPNLIYSDGQSWGLYRSGDSAAIIARLEPDLKVAGDSLESRDAYFAEMLALFLYWNPRPPRSIRDLVRSVAGLCRLLREEVLGRIWRERAGEQPEHFTHLAVDWRRLLFPKATDAEFADQYAQTVTFALLLARVEGISFEGRDIGQIARLLGKEHSLMGKALEVLTDESLGRLSQTTETLVRVVSVVDWAALGDGSPDVYLHLYEEFLQLYDPELRKETGTYYTPNAIVRFMVRFCDDLLRERLGQEGGFASPEVVTVDPAVGTGTYLLNVIDRVAQTVEEDEGREAVPARVTELAHRLIGFELQTGPFAVAELRAYEAINRHRAEAPEEGLKLLVSDTLGDPKEDQSWLPMEWQVIARSRREANRVKREEPVMVVIGNPPYRERAKGMGGWVESGNAQVGEKPLLGAFRAPGKSGLEYVLSNLYIYFWRWATWKVFNAHESAPNGIVAFITTSGYISGPGFAGMREYLRRNCDEGWIIDLTPEGHQPPVATRPFPGVQQPLCIGIFARYGARCADDPAPVHYLAVQGLRDKKFQRLESVTLDDAEWRDCVPQWQERFLPEPGEDWARYPKLGDLMPWQAPGVKPNRTWVYAPDRNTLRRRWRRLVNAPEADKAALFKETDSSNLRKCPAPLPGYPNPGRSFGQETGVCPEPVSVAYRAFDRQWIIPDSRLHHRPSPPLWQVAGPAQLYVTEQHAHHFTDGPGITFTAEIPDMDHTNGRGGRVLPLYRDASGTMPNLAPGLLRLIDERLSLSGESSRAAEDMLAYIAAVTAHPAYTARFAEDLKSPGIRVPLTADPRLWQEAVDVGREALWLHTYGQRFADPRSDRPRTTPRLPDGRRPRVIVGIPTSVQSMPDAISYVPSSETLHVGAGKIAPVPHEVWEYQVAGMKVVAKWFGYRKRKPAGRRSSLLDDINPETWPSHYTSELLRLLNVIGRCVDIQPRQTELLERICAGPQITVSDLVDAGAIPAPKSVRGPIAPLSPAQEGPNGQGTLI</sequence>
<accession>A0A1V4D7E8</accession>
<evidence type="ECO:0000256" key="3">
    <source>
        <dbReference type="ARBA" id="ARBA00022679"/>
    </source>
</evidence>
<dbReference type="GO" id="GO:0003677">
    <property type="term" value="F:DNA binding"/>
    <property type="evidence" value="ECO:0007669"/>
    <property type="project" value="InterPro"/>
</dbReference>
<name>A0A1V4D7E8_9ACTN</name>
<evidence type="ECO:0000259" key="7">
    <source>
        <dbReference type="Pfam" id="PF18135"/>
    </source>
</evidence>
<comment type="catalytic activity">
    <reaction evidence="4">
        <text>a 2'-deoxyadenosine in DNA + S-adenosyl-L-methionine = an N(6)-methyl-2'-deoxyadenosine in DNA + S-adenosyl-L-homocysteine + H(+)</text>
        <dbReference type="Rhea" id="RHEA:15197"/>
        <dbReference type="Rhea" id="RHEA-COMP:12418"/>
        <dbReference type="Rhea" id="RHEA-COMP:12419"/>
        <dbReference type="ChEBI" id="CHEBI:15378"/>
        <dbReference type="ChEBI" id="CHEBI:57856"/>
        <dbReference type="ChEBI" id="CHEBI:59789"/>
        <dbReference type="ChEBI" id="CHEBI:90615"/>
        <dbReference type="ChEBI" id="CHEBI:90616"/>
        <dbReference type="EC" id="2.1.1.72"/>
    </reaction>
</comment>
<feature type="domain" description="Type ISP restriction-modification enzyme LLaBIII C-terminal specificity" evidence="7">
    <location>
        <begin position="692"/>
        <end position="1046"/>
    </location>
</feature>
<dbReference type="InterPro" id="IPR029063">
    <property type="entry name" value="SAM-dependent_MTases_sf"/>
</dbReference>
<dbReference type="GO" id="GO:0032259">
    <property type="term" value="P:methylation"/>
    <property type="evidence" value="ECO:0007669"/>
    <property type="project" value="UniProtKB-KW"/>
</dbReference>
<dbReference type="InterPro" id="IPR050953">
    <property type="entry name" value="N4_N6_ade-DNA_methylase"/>
</dbReference>
<comment type="caution">
    <text evidence="8">The sequence shown here is derived from an EMBL/GenBank/DDBJ whole genome shotgun (WGS) entry which is preliminary data.</text>
</comment>
<dbReference type="Pfam" id="PF02384">
    <property type="entry name" value="N6_Mtase"/>
    <property type="match status" value="1"/>
</dbReference>
<evidence type="ECO:0000259" key="6">
    <source>
        <dbReference type="Pfam" id="PF02384"/>
    </source>
</evidence>
<evidence type="ECO:0000256" key="1">
    <source>
        <dbReference type="ARBA" id="ARBA00011900"/>
    </source>
</evidence>
<feature type="domain" description="DNA methylase adenine-specific" evidence="6">
    <location>
        <begin position="315"/>
        <end position="502"/>
    </location>
</feature>
<dbReference type="EMBL" id="LAKD02000030">
    <property type="protein sequence ID" value="OPF80503.1"/>
    <property type="molecule type" value="Genomic_DNA"/>
</dbReference>
<evidence type="ECO:0000256" key="2">
    <source>
        <dbReference type="ARBA" id="ARBA00022603"/>
    </source>
</evidence>
<dbReference type="InterPro" id="IPR003356">
    <property type="entry name" value="DNA_methylase_A-5"/>
</dbReference>
<organism evidence="8 9">
    <name type="scientific">Streptomyces antioxidans</name>
    <dbReference type="NCBI Taxonomy" id="1507734"/>
    <lineage>
        <taxon>Bacteria</taxon>
        <taxon>Bacillati</taxon>
        <taxon>Actinomycetota</taxon>
        <taxon>Actinomycetes</taxon>
        <taxon>Kitasatosporales</taxon>
        <taxon>Streptomycetaceae</taxon>
        <taxon>Streptomyces</taxon>
    </lineage>
</organism>
<dbReference type="PANTHER" id="PTHR33841">
    <property type="entry name" value="DNA METHYLTRANSFERASE YEEA-RELATED"/>
    <property type="match status" value="1"/>
</dbReference>
<keyword evidence="2" id="KW-0489">Methyltransferase</keyword>
<evidence type="ECO:0000256" key="5">
    <source>
        <dbReference type="SAM" id="MobiDB-lite"/>
    </source>
</evidence>
<dbReference type="GO" id="GO:0008170">
    <property type="term" value="F:N-methyltransferase activity"/>
    <property type="evidence" value="ECO:0007669"/>
    <property type="project" value="InterPro"/>
</dbReference>
<proteinExistence type="predicted"/>
<dbReference type="PANTHER" id="PTHR33841:SF1">
    <property type="entry name" value="DNA METHYLTRANSFERASE A"/>
    <property type="match status" value="1"/>
</dbReference>
<evidence type="ECO:0000313" key="9">
    <source>
        <dbReference type="Proteomes" id="UP000033615"/>
    </source>
</evidence>
<dbReference type="Proteomes" id="UP000033615">
    <property type="component" value="Unassembled WGS sequence"/>
</dbReference>
<dbReference type="GO" id="GO:0009007">
    <property type="term" value="F:site-specific DNA-methyltransferase (adenine-specific) activity"/>
    <property type="evidence" value="ECO:0007669"/>
    <property type="project" value="UniProtKB-EC"/>
</dbReference>
<keyword evidence="3" id="KW-0808">Transferase</keyword>
<dbReference type="PRINTS" id="PR00507">
    <property type="entry name" value="N12N6MTFRASE"/>
</dbReference>
<dbReference type="EC" id="2.1.1.72" evidence="1"/>
<dbReference type="Gene3D" id="3.40.50.150">
    <property type="entry name" value="Vaccinia Virus protein VP39"/>
    <property type="match status" value="1"/>
</dbReference>
<keyword evidence="9" id="KW-1185">Reference proteome</keyword>
<reference evidence="8" key="1">
    <citation type="submission" date="2016-12" db="EMBL/GenBank/DDBJ databases">
        <title>Genome sequence of Streptomyces antioxidans MUSC 164.</title>
        <authorList>
            <person name="Lee L.-H."/>
            <person name="Ser H.-L."/>
        </authorList>
    </citation>
    <scope>NUCLEOTIDE SEQUENCE [LARGE SCALE GENOMIC DNA]</scope>
    <source>
        <strain evidence="8">MUSC 164</strain>
    </source>
</reference>
<dbReference type="InterPro" id="IPR041635">
    <property type="entry name" value="Type_ISP_LLaBIII_C"/>
</dbReference>
<gene>
    <name evidence="8" type="ORF">VT50_0212625</name>
</gene>
<dbReference type="AlphaFoldDB" id="A0A1V4D7E8"/>
<evidence type="ECO:0000313" key="8">
    <source>
        <dbReference type="EMBL" id="OPF80503.1"/>
    </source>
</evidence>
<protein>
    <recommendedName>
        <fullName evidence="1">site-specific DNA-methyltransferase (adenine-specific)</fullName>
        <ecNumber evidence="1">2.1.1.72</ecNumber>
    </recommendedName>
</protein>
<evidence type="ECO:0000256" key="4">
    <source>
        <dbReference type="ARBA" id="ARBA00047942"/>
    </source>
</evidence>
<feature type="region of interest" description="Disordered" evidence="5">
    <location>
        <begin position="1090"/>
        <end position="1111"/>
    </location>
</feature>